<proteinExistence type="predicted"/>
<evidence type="ECO:0000313" key="1">
    <source>
        <dbReference type="EMBL" id="KAF2180646.1"/>
    </source>
</evidence>
<evidence type="ECO:0000313" key="2">
    <source>
        <dbReference type="Proteomes" id="UP000800200"/>
    </source>
</evidence>
<organism evidence="1 2">
    <name type="scientific">Zopfia rhizophila CBS 207.26</name>
    <dbReference type="NCBI Taxonomy" id="1314779"/>
    <lineage>
        <taxon>Eukaryota</taxon>
        <taxon>Fungi</taxon>
        <taxon>Dikarya</taxon>
        <taxon>Ascomycota</taxon>
        <taxon>Pezizomycotina</taxon>
        <taxon>Dothideomycetes</taxon>
        <taxon>Dothideomycetes incertae sedis</taxon>
        <taxon>Zopfiaceae</taxon>
        <taxon>Zopfia</taxon>
    </lineage>
</organism>
<sequence length="87" mass="10047">MSEEQASKYAIHSGAVPSQVRGVERIVGIRDRERFVVAGGLRGDCRHDTRERALMQARRGTRRILMYYGKWYSEILSERPPQQSLLI</sequence>
<dbReference type="Proteomes" id="UP000800200">
    <property type="component" value="Unassembled WGS sequence"/>
</dbReference>
<protein>
    <submittedName>
        <fullName evidence="1">Uncharacterized protein</fullName>
    </submittedName>
</protein>
<dbReference type="AlphaFoldDB" id="A0A6A6DSK5"/>
<gene>
    <name evidence="1" type="ORF">K469DRAFT_276911</name>
</gene>
<dbReference type="EMBL" id="ML994657">
    <property type="protein sequence ID" value="KAF2180646.1"/>
    <property type="molecule type" value="Genomic_DNA"/>
</dbReference>
<accession>A0A6A6DSK5</accession>
<name>A0A6A6DSK5_9PEZI</name>
<keyword evidence="2" id="KW-1185">Reference proteome</keyword>
<reference evidence="1" key="1">
    <citation type="journal article" date="2020" name="Stud. Mycol.">
        <title>101 Dothideomycetes genomes: a test case for predicting lifestyles and emergence of pathogens.</title>
        <authorList>
            <person name="Haridas S."/>
            <person name="Albert R."/>
            <person name="Binder M."/>
            <person name="Bloem J."/>
            <person name="Labutti K."/>
            <person name="Salamov A."/>
            <person name="Andreopoulos B."/>
            <person name="Baker S."/>
            <person name="Barry K."/>
            <person name="Bills G."/>
            <person name="Bluhm B."/>
            <person name="Cannon C."/>
            <person name="Castanera R."/>
            <person name="Culley D."/>
            <person name="Daum C."/>
            <person name="Ezra D."/>
            <person name="Gonzalez J."/>
            <person name="Henrissat B."/>
            <person name="Kuo A."/>
            <person name="Liang C."/>
            <person name="Lipzen A."/>
            <person name="Lutzoni F."/>
            <person name="Magnuson J."/>
            <person name="Mondo S."/>
            <person name="Nolan M."/>
            <person name="Ohm R."/>
            <person name="Pangilinan J."/>
            <person name="Park H.-J."/>
            <person name="Ramirez L."/>
            <person name="Alfaro M."/>
            <person name="Sun H."/>
            <person name="Tritt A."/>
            <person name="Yoshinaga Y."/>
            <person name="Zwiers L.-H."/>
            <person name="Turgeon B."/>
            <person name="Goodwin S."/>
            <person name="Spatafora J."/>
            <person name="Crous P."/>
            <person name="Grigoriev I."/>
        </authorList>
    </citation>
    <scope>NUCLEOTIDE SEQUENCE</scope>
    <source>
        <strain evidence="1">CBS 207.26</strain>
    </source>
</reference>